<proteinExistence type="inferred from homology"/>
<dbReference type="InterPro" id="IPR020845">
    <property type="entry name" value="AMP-binding_CS"/>
</dbReference>
<reference evidence="8" key="1">
    <citation type="submission" date="2021-06" db="EMBL/GenBank/DDBJ databases">
        <title>Comparative genomics, transcriptomics and evolutionary studies reveal genomic signatures of adaptation to plant cell wall in hemibiotrophic fungi.</title>
        <authorList>
            <consortium name="DOE Joint Genome Institute"/>
            <person name="Baroncelli R."/>
            <person name="Diaz J.F."/>
            <person name="Benocci T."/>
            <person name="Peng M."/>
            <person name="Battaglia E."/>
            <person name="Haridas S."/>
            <person name="Andreopoulos W."/>
            <person name="Labutti K."/>
            <person name="Pangilinan J."/>
            <person name="Floch G.L."/>
            <person name="Makela M.R."/>
            <person name="Henrissat B."/>
            <person name="Grigoriev I.V."/>
            <person name="Crouch J.A."/>
            <person name="De Vries R.P."/>
            <person name="Sukno S.A."/>
            <person name="Thon M.R."/>
        </authorList>
    </citation>
    <scope>NUCLEOTIDE SEQUENCE</scope>
    <source>
        <strain evidence="8">CBS 102054</strain>
    </source>
</reference>
<dbReference type="Gene3D" id="3.40.50.12780">
    <property type="entry name" value="N-terminal domain of ligase-like"/>
    <property type="match status" value="1"/>
</dbReference>
<evidence type="ECO:0000313" key="8">
    <source>
        <dbReference type="EMBL" id="KAK1637104.1"/>
    </source>
</evidence>
<evidence type="ECO:0000256" key="3">
    <source>
        <dbReference type="ARBA" id="ARBA00022741"/>
    </source>
</evidence>
<dbReference type="GO" id="GO:0005886">
    <property type="term" value="C:plasma membrane"/>
    <property type="evidence" value="ECO:0007669"/>
    <property type="project" value="TreeGrafter"/>
</dbReference>
<dbReference type="PANTHER" id="PTHR43272:SF83">
    <property type="entry name" value="ACYL-COA SYNTHETASE LONG-CHAIN, ISOFORM J"/>
    <property type="match status" value="1"/>
</dbReference>
<gene>
    <name evidence="8" type="ORF">BDP81DRAFT_518263</name>
</gene>
<dbReference type="RefSeq" id="XP_060445711.1">
    <property type="nucleotide sequence ID" value="XM_060595927.1"/>
</dbReference>
<sequence>MSLQSGARTSESVLVPTLSSVPGAPQIPAETQPRRNAKLSGRPGLLSQPNHQIQTIYDIVNWAAETYEDKPALGARAPGAGNANAVKKSLRNSPYTYTSYRDYRKLVHEVGSGFRAVGLQEIDMILVPQWLSIAHGASSQSMVFVTAYEALGLAGLEHSLESTGAKAIFVDHHLCPKVTSALTTKALPRVEVIVYNDQPVDTRESGAEWINGLLELKKTRPGLQVLSFSKLCVAGRSKMSEPVPPRREDLCAIYYTSGSTGIPKGVPVKHKAIVAAVTGLDSVIGDYLSPTDSFLAYLPLAHVLEFAFENSCLVWGVKMGYGGARTLFDHAAPSGKLEMGDLRAFQPTFMIGVPAIWERVRKAILTSINIASLVDRVTFWTWLKAKELWSATGLPGTGGFNCVISSAAGKVVGSRLRFAMSGGGPVADSTQHFLTMVMAPLISGYGLTETMAMGGLMDPGQWRPGSMCIPASIEMKLVDYPEAGYFTRNNPTQGEIWIRGDSVMEGYYDNQEESKSAIAPGGWLRTGDIGQWEPTCSGDDIHFRIIDRKKNLVKTLNGEYIALEKLESIYRSATFVANICIHASPNRAKPLAIVIPSPPALKELATRHGLDPSAELSVLTQYSGVVRDTLQQLQQIAKEAGLASIEVVESVVLVDDQEWTPQNGLTTAVGKLNRREIVNRYQGIIDRVNSD</sequence>
<dbReference type="SUPFAM" id="SSF56801">
    <property type="entry name" value="Acetyl-CoA synthetase-like"/>
    <property type="match status" value="1"/>
</dbReference>
<evidence type="ECO:0000256" key="2">
    <source>
        <dbReference type="ARBA" id="ARBA00022598"/>
    </source>
</evidence>
<dbReference type="PANTHER" id="PTHR43272">
    <property type="entry name" value="LONG-CHAIN-FATTY-ACID--COA LIGASE"/>
    <property type="match status" value="1"/>
</dbReference>
<dbReference type="Pfam" id="PF00501">
    <property type="entry name" value="AMP-binding"/>
    <property type="match status" value="1"/>
</dbReference>
<evidence type="ECO:0000256" key="5">
    <source>
        <dbReference type="ARBA" id="ARBA00036813"/>
    </source>
</evidence>
<organism evidence="8 9">
    <name type="scientific">Colletotrichum phormii</name>
    <dbReference type="NCBI Taxonomy" id="359342"/>
    <lineage>
        <taxon>Eukaryota</taxon>
        <taxon>Fungi</taxon>
        <taxon>Dikarya</taxon>
        <taxon>Ascomycota</taxon>
        <taxon>Pezizomycotina</taxon>
        <taxon>Sordariomycetes</taxon>
        <taxon>Hypocreomycetidae</taxon>
        <taxon>Glomerellales</taxon>
        <taxon>Glomerellaceae</taxon>
        <taxon>Colletotrichum</taxon>
        <taxon>Colletotrichum acutatum species complex</taxon>
    </lineage>
</organism>
<name>A0AAJ0EFL0_9PEZI</name>
<protein>
    <submittedName>
        <fullName evidence="8">Long-chain-fatty-acid-CoA ligase-like protein</fullName>
    </submittedName>
</protein>
<feature type="compositionally biased region" description="Polar residues" evidence="6">
    <location>
        <begin position="1"/>
        <end position="20"/>
    </location>
</feature>
<keyword evidence="4" id="KW-0067">ATP-binding</keyword>
<dbReference type="InterPro" id="IPR000873">
    <property type="entry name" value="AMP-dep_synth/lig_dom"/>
</dbReference>
<keyword evidence="9" id="KW-1185">Reference proteome</keyword>
<keyword evidence="3" id="KW-0547">Nucleotide-binding</keyword>
<dbReference type="GO" id="GO:0005783">
    <property type="term" value="C:endoplasmic reticulum"/>
    <property type="evidence" value="ECO:0007669"/>
    <property type="project" value="TreeGrafter"/>
</dbReference>
<dbReference type="GO" id="GO:0035336">
    <property type="term" value="P:long-chain fatty-acyl-CoA metabolic process"/>
    <property type="evidence" value="ECO:0007669"/>
    <property type="project" value="TreeGrafter"/>
</dbReference>
<dbReference type="EMBL" id="JAHMHQ010000009">
    <property type="protein sequence ID" value="KAK1637104.1"/>
    <property type="molecule type" value="Genomic_DNA"/>
</dbReference>
<comment type="similarity">
    <text evidence="1">Belongs to the ATP-dependent AMP-binding enzyme family.</text>
</comment>
<dbReference type="InterPro" id="IPR042099">
    <property type="entry name" value="ANL_N_sf"/>
</dbReference>
<evidence type="ECO:0000256" key="6">
    <source>
        <dbReference type="SAM" id="MobiDB-lite"/>
    </source>
</evidence>
<keyword evidence="2 8" id="KW-0436">Ligase</keyword>
<evidence type="ECO:0000259" key="7">
    <source>
        <dbReference type="Pfam" id="PF00501"/>
    </source>
</evidence>
<dbReference type="Proteomes" id="UP001243989">
    <property type="component" value="Unassembled WGS sequence"/>
</dbReference>
<dbReference type="GO" id="GO:0005811">
    <property type="term" value="C:lipid droplet"/>
    <property type="evidence" value="ECO:0007669"/>
    <property type="project" value="TreeGrafter"/>
</dbReference>
<dbReference type="GO" id="GO:0005524">
    <property type="term" value="F:ATP binding"/>
    <property type="evidence" value="ECO:0007669"/>
    <property type="project" value="UniProtKB-KW"/>
</dbReference>
<dbReference type="GeneID" id="85480789"/>
<feature type="domain" description="AMP-dependent synthetase/ligase" evidence="7">
    <location>
        <begin position="75"/>
        <end position="508"/>
    </location>
</feature>
<feature type="region of interest" description="Disordered" evidence="6">
    <location>
        <begin position="1"/>
        <end position="45"/>
    </location>
</feature>
<dbReference type="GO" id="GO:0004467">
    <property type="term" value="F:long-chain fatty acid-CoA ligase activity"/>
    <property type="evidence" value="ECO:0007669"/>
    <property type="project" value="UniProtKB-EC"/>
</dbReference>
<accession>A0AAJ0EFL0</accession>
<evidence type="ECO:0000313" key="9">
    <source>
        <dbReference type="Proteomes" id="UP001243989"/>
    </source>
</evidence>
<comment type="catalytic activity">
    <reaction evidence="5">
        <text>a long-chain fatty acid + ATP + CoA = a long-chain fatty acyl-CoA + AMP + diphosphate</text>
        <dbReference type="Rhea" id="RHEA:15421"/>
        <dbReference type="ChEBI" id="CHEBI:30616"/>
        <dbReference type="ChEBI" id="CHEBI:33019"/>
        <dbReference type="ChEBI" id="CHEBI:57287"/>
        <dbReference type="ChEBI" id="CHEBI:57560"/>
        <dbReference type="ChEBI" id="CHEBI:83139"/>
        <dbReference type="ChEBI" id="CHEBI:456215"/>
        <dbReference type="EC" id="6.2.1.3"/>
    </reaction>
</comment>
<dbReference type="AlphaFoldDB" id="A0AAJ0EFL0"/>
<dbReference type="PROSITE" id="PS00455">
    <property type="entry name" value="AMP_BINDING"/>
    <property type="match status" value="1"/>
</dbReference>
<evidence type="ECO:0000256" key="1">
    <source>
        <dbReference type="ARBA" id="ARBA00006432"/>
    </source>
</evidence>
<comment type="caution">
    <text evidence="8">The sequence shown here is derived from an EMBL/GenBank/DDBJ whole genome shotgun (WGS) entry which is preliminary data.</text>
</comment>
<evidence type="ECO:0000256" key="4">
    <source>
        <dbReference type="ARBA" id="ARBA00022840"/>
    </source>
</evidence>